<gene>
    <name evidence="7" type="ORF">C7B64_15035</name>
</gene>
<evidence type="ECO:0000256" key="2">
    <source>
        <dbReference type="ARBA" id="ARBA00022448"/>
    </source>
</evidence>
<name>A0A2T1C1D0_9CYAN</name>
<dbReference type="PANTHER" id="PTHR30085:SF6">
    <property type="entry name" value="ABC TRANSPORTER GLUTAMINE-BINDING PROTEIN GLNH"/>
    <property type="match status" value="1"/>
</dbReference>
<comment type="caution">
    <text evidence="7">The sequence shown here is derived from an EMBL/GenBank/DDBJ whole genome shotgun (WGS) entry which is preliminary data.</text>
</comment>
<dbReference type="InterPro" id="IPR018313">
    <property type="entry name" value="SBP_3_CS"/>
</dbReference>
<dbReference type="Pfam" id="PF00497">
    <property type="entry name" value="SBP_bac_3"/>
    <property type="match status" value="1"/>
</dbReference>
<dbReference type="EMBL" id="PVWJ01000075">
    <property type="protein sequence ID" value="PSB02080.1"/>
    <property type="molecule type" value="Genomic_DNA"/>
</dbReference>
<accession>A0A2T1C1D0</accession>
<dbReference type="SUPFAM" id="SSF53850">
    <property type="entry name" value="Periplasmic binding protein-like II"/>
    <property type="match status" value="1"/>
</dbReference>
<organism evidence="7 8">
    <name type="scientific">Merismopedia glauca CCAP 1448/3</name>
    <dbReference type="NCBI Taxonomy" id="1296344"/>
    <lineage>
        <taxon>Bacteria</taxon>
        <taxon>Bacillati</taxon>
        <taxon>Cyanobacteriota</taxon>
        <taxon>Cyanophyceae</taxon>
        <taxon>Synechococcales</taxon>
        <taxon>Merismopediaceae</taxon>
        <taxon>Merismopedia</taxon>
    </lineage>
</organism>
<feature type="chain" id="PRO_5015743158" evidence="5">
    <location>
        <begin position="23"/>
        <end position="263"/>
    </location>
</feature>
<dbReference type="GO" id="GO:0006865">
    <property type="term" value="P:amino acid transport"/>
    <property type="evidence" value="ECO:0007669"/>
    <property type="project" value="TreeGrafter"/>
</dbReference>
<feature type="domain" description="Solute-binding protein family 3/N-terminal" evidence="6">
    <location>
        <begin position="41"/>
        <end position="260"/>
    </location>
</feature>
<dbReference type="PANTHER" id="PTHR30085">
    <property type="entry name" value="AMINO ACID ABC TRANSPORTER PERMEASE"/>
    <property type="match status" value="1"/>
</dbReference>
<dbReference type="Proteomes" id="UP000238762">
    <property type="component" value="Unassembled WGS sequence"/>
</dbReference>
<dbReference type="Gene3D" id="3.40.190.10">
    <property type="entry name" value="Periplasmic binding protein-like II"/>
    <property type="match status" value="2"/>
</dbReference>
<protein>
    <submittedName>
        <fullName evidence="7">ABC transporter substrate-binding protein</fullName>
    </submittedName>
</protein>
<dbReference type="InterPro" id="IPR001638">
    <property type="entry name" value="Solute-binding_3/MltF_N"/>
</dbReference>
<dbReference type="OrthoDB" id="457005at2"/>
<proteinExistence type="inferred from homology"/>
<evidence type="ECO:0000313" key="8">
    <source>
        <dbReference type="Proteomes" id="UP000238762"/>
    </source>
</evidence>
<sequence>MKLVLPYCFGGLLLFSYTPAMPQGGGYAIAADLPTIVQRGKLIVGVKDNTPPLGYVNSQGELVGLEIEIAKRLAQEILGSETAIIWKPLANQNRISALSNDDVDIVVARVANTPARSRLADFSAPYYLDGTAFITSDSTIAKAEDLAGKKVAVLKGAITISELKNRLPSAQLVEAESYLEARELLRSHQVIAVAADASILAGWIQAEPQYRLLPNRISTAALCIMMPKGLQYQGLRDRVNRAIASWRQQGWLRQRAIYWKLPL</sequence>
<evidence type="ECO:0000256" key="5">
    <source>
        <dbReference type="SAM" id="SignalP"/>
    </source>
</evidence>
<evidence type="ECO:0000256" key="3">
    <source>
        <dbReference type="ARBA" id="ARBA00022729"/>
    </source>
</evidence>
<dbReference type="SMART" id="SM00062">
    <property type="entry name" value="PBPb"/>
    <property type="match status" value="1"/>
</dbReference>
<reference evidence="7 8" key="1">
    <citation type="submission" date="2018-02" db="EMBL/GenBank/DDBJ databases">
        <authorList>
            <person name="Cohen D.B."/>
            <person name="Kent A.D."/>
        </authorList>
    </citation>
    <scope>NUCLEOTIDE SEQUENCE [LARGE SCALE GENOMIC DNA]</scope>
    <source>
        <strain evidence="7 8">CCAP 1448/3</strain>
    </source>
</reference>
<evidence type="ECO:0000313" key="7">
    <source>
        <dbReference type="EMBL" id="PSB02080.1"/>
    </source>
</evidence>
<dbReference type="PROSITE" id="PS01039">
    <property type="entry name" value="SBP_BACTERIAL_3"/>
    <property type="match status" value="1"/>
</dbReference>
<keyword evidence="3 5" id="KW-0732">Signal</keyword>
<dbReference type="GO" id="GO:0005576">
    <property type="term" value="C:extracellular region"/>
    <property type="evidence" value="ECO:0007669"/>
    <property type="project" value="TreeGrafter"/>
</dbReference>
<dbReference type="GO" id="GO:0030288">
    <property type="term" value="C:outer membrane-bounded periplasmic space"/>
    <property type="evidence" value="ECO:0007669"/>
    <property type="project" value="TreeGrafter"/>
</dbReference>
<evidence type="ECO:0000256" key="1">
    <source>
        <dbReference type="ARBA" id="ARBA00010333"/>
    </source>
</evidence>
<keyword evidence="8" id="KW-1185">Reference proteome</keyword>
<evidence type="ECO:0000256" key="4">
    <source>
        <dbReference type="RuleBase" id="RU003744"/>
    </source>
</evidence>
<dbReference type="AlphaFoldDB" id="A0A2T1C1D0"/>
<evidence type="ECO:0000259" key="6">
    <source>
        <dbReference type="SMART" id="SM00062"/>
    </source>
</evidence>
<reference evidence="7 8" key="2">
    <citation type="submission" date="2018-03" db="EMBL/GenBank/DDBJ databases">
        <title>The ancient ancestry and fast evolution of plastids.</title>
        <authorList>
            <person name="Moore K.R."/>
            <person name="Magnabosco C."/>
            <person name="Momper L."/>
            <person name="Gold D.A."/>
            <person name="Bosak T."/>
            <person name="Fournier G.P."/>
        </authorList>
    </citation>
    <scope>NUCLEOTIDE SEQUENCE [LARGE SCALE GENOMIC DNA]</scope>
    <source>
        <strain evidence="7 8">CCAP 1448/3</strain>
    </source>
</reference>
<keyword evidence="2" id="KW-0813">Transport</keyword>
<comment type="similarity">
    <text evidence="1 4">Belongs to the bacterial solute-binding protein 3 family.</text>
</comment>
<dbReference type="InterPro" id="IPR051455">
    <property type="entry name" value="Bact_solute-bind_prot3"/>
</dbReference>
<feature type="signal peptide" evidence="5">
    <location>
        <begin position="1"/>
        <end position="22"/>
    </location>
</feature>